<feature type="transmembrane region" description="Helical" evidence="1">
    <location>
        <begin position="63"/>
        <end position="80"/>
    </location>
</feature>
<organism evidence="2 3">
    <name type="scientific">Pleurodeles waltl</name>
    <name type="common">Iberian ribbed newt</name>
    <dbReference type="NCBI Taxonomy" id="8319"/>
    <lineage>
        <taxon>Eukaryota</taxon>
        <taxon>Metazoa</taxon>
        <taxon>Chordata</taxon>
        <taxon>Craniata</taxon>
        <taxon>Vertebrata</taxon>
        <taxon>Euteleostomi</taxon>
        <taxon>Amphibia</taxon>
        <taxon>Batrachia</taxon>
        <taxon>Caudata</taxon>
        <taxon>Salamandroidea</taxon>
        <taxon>Salamandridae</taxon>
        <taxon>Pleurodelinae</taxon>
        <taxon>Pleurodeles</taxon>
    </lineage>
</organism>
<keyword evidence="3" id="KW-1185">Reference proteome</keyword>
<accession>A0AAV7V5C9</accession>
<dbReference type="Proteomes" id="UP001066276">
    <property type="component" value="Chromosome 2_1"/>
</dbReference>
<keyword evidence="1" id="KW-1133">Transmembrane helix</keyword>
<evidence type="ECO:0000313" key="2">
    <source>
        <dbReference type="EMBL" id="KAJ1196670.1"/>
    </source>
</evidence>
<sequence length="117" mass="13157">MAVTGNWAASQVGTVWWIHVAVTGYWSVSELGTVRLALMTVTGYWAVSELGAMRLLLMAVTGYWQYLRCGVFCVLVFFRYTKVLVPVTGKGCYRTLQDLIERTQKVVEVLRITTDEG</sequence>
<name>A0AAV7V5C9_PLEWA</name>
<evidence type="ECO:0000256" key="1">
    <source>
        <dbReference type="SAM" id="Phobius"/>
    </source>
</evidence>
<comment type="caution">
    <text evidence="2">The sequence shown here is derived from an EMBL/GenBank/DDBJ whole genome shotgun (WGS) entry which is preliminary data.</text>
</comment>
<keyword evidence="1" id="KW-0472">Membrane</keyword>
<evidence type="ECO:0000313" key="3">
    <source>
        <dbReference type="Proteomes" id="UP001066276"/>
    </source>
</evidence>
<dbReference type="AlphaFoldDB" id="A0AAV7V5C9"/>
<reference evidence="2" key="1">
    <citation type="journal article" date="2022" name="bioRxiv">
        <title>Sequencing and chromosome-scale assembly of the giantPleurodeles waltlgenome.</title>
        <authorList>
            <person name="Brown T."/>
            <person name="Elewa A."/>
            <person name="Iarovenko S."/>
            <person name="Subramanian E."/>
            <person name="Araus A.J."/>
            <person name="Petzold A."/>
            <person name="Susuki M."/>
            <person name="Suzuki K.-i.T."/>
            <person name="Hayashi T."/>
            <person name="Toyoda A."/>
            <person name="Oliveira C."/>
            <person name="Osipova E."/>
            <person name="Leigh N.D."/>
            <person name="Simon A."/>
            <person name="Yun M.H."/>
        </authorList>
    </citation>
    <scope>NUCLEOTIDE SEQUENCE</scope>
    <source>
        <strain evidence="2">20211129_DDA</strain>
        <tissue evidence="2">Liver</tissue>
    </source>
</reference>
<gene>
    <name evidence="2" type="ORF">NDU88_000536</name>
</gene>
<dbReference type="EMBL" id="JANPWB010000003">
    <property type="protein sequence ID" value="KAJ1196670.1"/>
    <property type="molecule type" value="Genomic_DNA"/>
</dbReference>
<proteinExistence type="predicted"/>
<protein>
    <submittedName>
        <fullName evidence="2">Uncharacterized protein</fullName>
    </submittedName>
</protein>
<keyword evidence="1" id="KW-0812">Transmembrane</keyword>